<evidence type="ECO:0000313" key="13">
    <source>
        <dbReference type="Proteomes" id="UP000794436"/>
    </source>
</evidence>
<dbReference type="InterPro" id="IPR000595">
    <property type="entry name" value="cNMP-bd_dom"/>
</dbReference>
<keyword evidence="6 10" id="KW-0472">Membrane</keyword>
<dbReference type="SUPFAM" id="SSF51206">
    <property type="entry name" value="cAMP-binding domain-like"/>
    <property type="match status" value="2"/>
</dbReference>
<dbReference type="PROSITE" id="PS00889">
    <property type="entry name" value="CNMP_BINDING_2"/>
    <property type="match status" value="1"/>
</dbReference>
<keyword evidence="5" id="KW-0406">Ion transport</keyword>
<dbReference type="CDD" id="cd00038">
    <property type="entry name" value="CAP_ED"/>
    <property type="match status" value="1"/>
</dbReference>
<evidence type="ECO:0000256" key="10">
    <source>
        <dbReference type="SAM" id="Phobius"/>
    </source>
</evidence>
<dbReference type="SMART" id="SM00100">
    <property type="entry name" value="cNMP"/>
    <property type="match status" value="1"/>
</dbReference>
<dbReference type="Proteomes" id="UP000794436">
    <property type="component" value="Unassembled WGS sequence"/>
</dbReference>
<gene>
    <name evidence="12" type="ORF">Poli38472_006923</name>
</gene>
<dbReference type="InterPro" id="IPR014710">
    <property type="entry name" value="RmlC-like_jellyroll"/>
</dbReference>
<dbReference type="GO" id="GO:0005221">
    <property type="term" value="F:intracellularly cyclic nucleotide-activated monoatomic cation channel activity"/>
    <property type="evidence" value="ECO:0007669"/>
    <property type="project" value="InterPro"/>
</dbReference>
<dbReference type="Pfam" id="PF00027">
    <property type="entry name" value="cNMP_binding"/>
    <property type="match status" value="1"/>
</dbReference>
<name>A0A8K1C9S1_PYTOL</name>
<evidence type="ECO:0000256" key="4">
    <source>
        <dbReference type="ARBA" id="ARBA00022989"/>
    </source>
</evidence>
<keyword evidence="4 10" id="KW-1133">Transmembrane helix</keyword>
<evidence type="ECO:0000256" key="3">
    <source>
        <dbReference type="ARBA" id="ARBA00022692"/>
    </source>
</evidence>
<feature type="domain" description="Cyclic nucleotide-binding" evidence="11">
    <location>
        <begin position="240"/>
        <end position="380"/>
    </location>
</feature>
<keyword evidence="3 10" id="KW-0812">Transmembrane</keyword>
<evidence type="ECO:0000313" key="12">
    <source>
        <dbReference type="EMBL" id="TMW58778.1"/>
    </source>
</evidence>
<dbReference type="InterPro" id="IPR018490">
    <property type="entry name" value="cNMP-bd_dom_sf"/>
</dbReference>
<dbReference type="OrthoDB" id="119241at2759"/>
<dbReference type="Gene3D" id="1.10.287.630">
    <property type="entry name" value="Helix hairpin bin"/>
    <property type="match status" value="2"/>
</dbReference>
<feature type="transmembrane region" description="Helical" evidence="10">
    <location>
        <begin position="135"/>
        <end position="162"/>
    </location>
</feature>
<keyword evidence="7" id="KW-1071">Ligand-gated ion channel</keyword>
<comment type="caution">
    <text evidence="12">The sequence shown here is derived from an EMBL/GenBank/DDBJ whole genome shotgun (WGS) entry which is preliminary data.</text>
</comment>
<dbReference type="InterPro" id="IPR050866">
    <property type="entry name" value="CNG_cation_channel"/>
</dbReference>
<accession>A0A8K1C9S1</accession>
<evidence type="ECO:0000256" key="9">
    <source>
        <dbReference type="SAM" id="MobiDB-lite"/>
    </source>
</evidence>
<evidence type="ECO:0000256" key="2">
    <source>
        <dbReference type="ARBA" id="ARBA00022448"/>
    </source>
</evidence>
<dbReference type="PROSITE" id="PS50042">
    <property type="entry name" value="CNMP_BINDING_3"/>
    <property type="match status" value="1"/>
</dbReference>
<dbReference type="GO" id="GO:0016020">
    <property type="term" value="C:membrane"/>
    <property type="evidence" value="ECO:0007669"/>
    <property type="project" value="UniProtKB-SubCell"/>
</dbReference>
<evidence type="ECO:0000259" key="11">
    <source>
        <dbReference type="PROSITE" id="PS50042"/>
    </source>
</evidence>
<evidence type="ECO:0000256" key="7">
    <source>
        <dbReference type="ARBA" id="ARBA00023286"/>
    </source>
</evidence>
<evidence type="ECO:0000256" key="8">
    <source>
        <dbReference type="ARBA" id="ARBA00023303"/>
    </source>
</evidence>
<dbReference type="GO" id="GO:0044877">
    <property type="term" value="F:protein-containing complex binding"/>
    <property type="evidence" value="ECO:0007669"/>
    <property type="project" value="TreeGrafter"/>
</dbReference>
<feature type="transmembrane region" description="Helical" evidence="10">
    <location>
        <begin position="56"/>
        <end position="80"/>
    </location>
</feature>
<dbReference type="InterPro" id="IPR018488">
    <property type="entry name" value="cNMP-bd_CS"/>
</dbReference>
<keyword evidence="2" id="KW-0813">Transport</keyword>
<evidence type="ECO:0000256" key="5">
    <source>
        <dbReference type="ARBA" id="ARBA00023065"/>
    </source>
</evidence>
<keyword evidence="8" id="KW-0407">Ion channel</keyword>
<sequence>MIIYRTSIAPNKLKLATRTFRIIVALRLGHIYLNIRKRFQRHEKEYEKGFLAWLWYSRYTHLLAIGKLLWLVFAIVHYLACLRHGLIDNHTTSASATDIHESSFWSQYFLDMFNAICLLQGQGERSQTESIVANLFSILTVLLGSVLLAIVFGNVAVLVANFNANNTNYQRKLEAVVATMDKLQLPGPLCRRIHEYYTHLWSHYESLDGDISGFSRELSHTLALEVGLCRYMNLIVDVPFWKDCSPDFVMQIVLQLDVRVYLPDDFVFRQGEVGNELFMINHGTCDVYHGENTLNYRPDESSRIHSTATNDAVMPAKSCVRMQTGAVLGEMSLLMNYRRTANVLAVTHVEMCILQRETFQQLIIRYPEDRRVVLHRNLQWSIERNDKPFPWQELCEIMNVDPDPLTPAETASALLQHIECDAIDPSIQYGFQNHTTTRARYHPPPQQPQDGYGPADESIRGQVKELQRGQSAVILMIQELAANVRSLENQLTQGQGDGTRTDSVAANVFSILTVLLGSVLLAIVFGNVANFNANNTNYQRKLEAVVATMDKLHLPEPLRRRIHQYYSHLWGEYESLDGDISGFSKELSHTLALEVGFCRYMNLIVDVLFWKDCSPDFVTQIVLNLNVRVPSSS</sequence>
<feature type="transmembrane region" description="Helical" evidence="10">
    <location>
        <begin position="504"/>
        <end position="525"/>
    </location>
</feature>
<proteinExistence type="predicted"/>
<feature type="region of interest" description="Disordered" evidence="9">
    <location>
        <begin position="437"/>
        <end position="457"/>
    </location>
</feature>
<dbReference type="PANTHER" id="PTHR45638:SF11">
    <property type="entry name" value="CYCLIC NUCLEOTIDE-GATED CATION CHANNEL SUBUNIT A"/>
    <property type="match status" value="1"/>
</dbReference>
<organism evidence="12 13">
    <name type="scientific">Pythium oligandrum</name>
    <name type="common">Mycoparasitic fungus</name>
    <dbReference type="NCBI Taxonomy" id="41045"/>
    <lineage>
        <taxon>Eukaryota</taxon>
        <taxon>Sar</taxon>
        <taxon>Stramenopiles</taxon>
        <taxon>Oomycota</taxon>
        <taxon>Peronosporomycetes</taxon>
        <taxon>Pythiales</taxon>
        <taxon>Pythiaceae</taxon>
        <taxon>Pythium</taxon>
    </lineage>
</organism>
<dbReference type="Gene3D" id="2.60.120.10">
    <property type="entry name" value="Jelly Rolls"/>
    <property type="match status" value="1"/>
</dbReference>
<keyword evidence="13" id="KW-1185">Reference proteome</keyword>
<evidence type="ECO:0000256" key="1">
    <source>
        <dbReference type="ARBA" id="ARBA00004141"/>
    </source>
</evidence>
<comment type="subcellular location">
    <subcellularLocation>
        <location evidence="1">Membrane</location>
        <topology evidence="1">Multi-pass membrane protein</topology>
    </subcellularLocation>
</comment>
<reference evidence="12" key="1">
    <citation type="submission" date="2019-03" db="EMBL/GenBank/DDBJ databases">
        <title>Long read genome sequence of the mycoparasitic Pythium oligandrum ATCC 38472 isolated from sugarbeet rhizosphere.</title>
        <authorList>
            <person name="Gaulin E."/>
        </authorList>
    </citation>
    <scope>NUCLEOTIDE SEQUENCE</scope>
    <source>
        <strain evidence="12">ATCC 38472_TT</strain>
    </source>
</reference>
<dbReference type="AlphaFoldDB" id="A0A8K1C9S1"/>
<evidence type="ECO:0000256" key="6">
    <source>
        <dbReference type="ARBA" id="ARBA00023136"/>
    </source>
</evidence>
<dbReference type="EMBL" id="SPLM01000110">
    <property type="protein sequence ID" value="TMW58778.1"/>
    <property type="molecule type" value="Genomic_DNA"/>
</dbReference>
<protein>
    <recommendedName>
        <fullName evidence="11">Cyclic nucleotide-binding domain-containing protein</fullName>
    </recommendedName>
</protein>
<dbReference type="PANTHER" id="PTHR45638">
    <property type="entry name" value="CYCLIC NUCLEOTIDE-GATED CATION CHANNEL SUBUNIT A"/>
    <property type="match status" value="1"/>
</dbReference>